<organism evidence="9 11">
    <name type="scientific">Staphylococcus microti</name>
    <dbReference type="NCBI Taxonomy" id="569857"/>
    <lineage>
        <taxon>Bacteria</taxon>
        <taxon>Bacillati</taxon>
        <taxon>Bacillota</taxon>
        <taxon>Bacilli</taxon>
        <taxon>Bacillales</taxon>
        <taxon>Staphylococcaceae</taxon>
        <taxon>Staphylococcus</taxon>
    </lineage>
</organism>
<dbReference type="Pfam" id="PF00753">
    <property type="entry name" value="Lactamase_B"/>
    <property type="match status" value="1"/>
</dbReference>
<dbReference type="GO" id="GO:0030420">
    <property type="term" value="P:establishment of competence for transformation"/>
    <property type="evidence" value="ECO:0007669"/>
    <property type="project" value="InterPro"/>
</dbReference>
<feature type="transmembrane region" description="Helical" evidence="6">
    <location>
        <begin position="460"/>
        <end position="477"/>
    </location>
</feature>
<keyword evidence="2" id="KW-1003">Cell membrane</keyword>
<dbReference type="Pfam" id="PF03772">
    <property type="entry name" value="Competence"/>
    <property type="match status" value="1"/>
</dbReference>
<dbReference type="InterPro" id="IPR035681">
    <property type="entry name" value="ComA-like_MBL"/>
</dbReference>
<evidence type="ECO:0000256" key="2">
    <source>
        <dbReference type="ARBA" id="ARBA00022475"/>
    </source>
</evidence>
<feature type="transmembrane region" description="Helical" evidence="6">
    <location>
        <begin position="244"/>
        <end position="263"/>
    </location>
</feature>
<dbReference type="Proteomes" id="UP000254100">
    <property type="component" value="Unassembled WGS sequence"/>
</dbReference>
<feature type="transmembrane region" description="Helical" evidence="6">
    <location>
        <begin position="275"/>
        <end position="302"/>
    </location>
</feature>
<dbReference type="InterPro" id="IPR052159">
    <property type="entry name" value="Competence_DNA_uptake"/>
</dbReference>
<dbReference type="Gene3D" id="3.60.15.10">
    <property type="entry name" value="Ribonuclease Z/Hydroxyacylglutathione hydrolase-like"/>
    <property type="match status" value="1"/>
</dbReference>
<dbReference type="NCBIfam" id="TIGR00361">
    <property type="entry name" value="ComEC_Rec2"/>
    <property type="match status" value="1"/>
</dbReference>
<dbReference type="Proteomes" id="UP000032366">
    <property type="component" value="Unassembled WGS sequence"/>
</dbReference>
<dbReference type="EMBL" id="JXWY01000081">
    <property type="protein sequence ID" value="KIX90172.1"/>
    <property type="molecule type" value="Genomic_DNA"/>
</dbReference>
<evidence type="ECO:0000256" key="4">
    <source>
        <dbReference type="ARBA" id="ARBA00022989"/>
    </source>
</evidence>
<evidence type="ECO:0000256" key="6">
    <source>
        <dbReference type="SAM" id="Phobius"/>
    </source>
</evidence>
<dbReference type="PANTHER" id="PTHR30619">
    <property type="entry name" value="DNA INTERNALIZATION/COMPETENCE PROTEIN COMEC/REC2"/>
    <property type="match status" value="1"/>
</dbReference>
<dbReference type="InterPro" id="IPR036866">
    <property type="entry name" value="RibonucZ/Hydroxyglut_hydro"/>
</dbReference>
<reference evidence="9 11" key="2">
    <citation type="submission" date="2018-06" db="EMBL/GenBank/DDBJ databases">
        <authorList>
            <consortium name="Pathogen Informatics"/>
            <person name="Doyle S."/>
        </authorList>
    </citation>
    <scope>NUCLEOTIDE SEQUENCE [LARGE SCALE GENOMIC DNA]</scope>
    <source>
        <strain evidence="9 11">NCTC13832</strain>
    </source>
</reference>
<feature type="transmembrane region" description="Helical" evidence="6">
    <location>
        <begin position="308"/>
        <end position="328"/>
    </location>
</feature>
<evidence type="ECO:0000313" key="10">
    <source>
        <dbReference type="Proteomes" id="UP000032366"/>
    </source>
</evidence>
<sequence length="747" mass="85244">MIYLLLAYILGQLAYHHVLSAIFIGIILLVSMMIKQRRLLFICVACAVCLLGYIIESYMLSQPNELVMNTSEKDTEMPVHMSVHIETVPIKKETYFSAVVRAHNEKYHLIFGSFRQDTQHYDAHFWATHVCPIDATIKPPNESAQFPTLFAKQLDTSQCTSKDDLTLTERIILARNIAIEHLIRGKMPGYPYIIALVTGTTDYISFEEKQALQALGISHLFAVSGTHVAILTGLLYTIGKRLPVPLYIIQLLLLAVLPLFLIFSGNSPSAQRAVVMACLVIIFARWFQFAALHILLISYILLSIVTPTIHHHIGFQFSYAICFLLITLRQTYAHQHFFRALFTTSFIATVATIPISYQHFNELQWLGLLSNLFFIPLYGLCIIPLSFLATFIALVSPSLLAIFTIPFYLLFNIHDLLIKLLRPLTYWKLIIPSLGEQGYFMLIVFVTLFAYLLAKQQRRLLMLFVAILILIITFYHPQYTNRMTVIDVGQGDAILFETQTGKILLIDTGGKREHSKQSKNHYSITNRKLYPFLKERGIRKIDYLVITHPHADHMGEIAHLAKRVNILNIIINPNHFDEPYRRLVKKVAFLEDAHLLDYHQLPQLQLGDFSFQFLNSDIQESEDPNEHSIVTLATIHQTHILLMGDATTENEQKLMASYTLPQVDILKVGHHGSKTSSSEAFLETIKPKLALISVAKHNMYHLPSPLIIERFRTKEIPIYSTATNHHIIINFNLGQSKQYTVSSQSNH</sequence>
<accession>A0A0D6XND2</accession>
<dbReference type="InterPro" id="IPR004797">
    <property type="entry name" value="Competence_ComEC/Rec2"/>
</dbReference>
<dbReference type="SMART" id="SM00849">
    <property type="entry name" value="Lactamase_B"/>
    <property type="match status" value="1"/>
</dbReference>
<dbReference type="PANTHER" id="PTHR30619:SF1">
    <property type="entry name" value="RECOMBINATION PROTEIN 2"/>
    <property type="match status" value="1"/>
</dbReference>
<feature type="transmembrane region" description="Helical" evidence="6">
    <location>
        <begin position="39"/>
        <end position="60"/>
    </location>
</feature>
<evidence type="ECO:0000313" key="11">
    <source>
        <dbReference type="Proteomes" id="UP000254100"/>
    </source>
</evidence>
<keyword evidence="10" id="KW-1185">Reference proteome</keyword>
<evidence type="ECO:0000313" key="8">
    <source>
        <dbReference type="EMBL" id="KIX90172.1"/>
    </source>
</evidence>
<comment type="subcellular location">
    <subcellularLocation>
        <location evidence="1">Cell membrane</location>
        <topology evidence="1">Multi-pass membrane protein</topology>
    </subcellularLocation>
</comment>
<evidence type="ECO:0000313" key="9">
    <source>
        <dbReference type="EMBL" id="SUM57497.1"/>
    </source>
</evidence>
<dbReference type="STRING" id="569857.TP70_08970"/>
<feature type="transmembrane region" description="Helical" evidence="6">
    <location>
        <begin position="429"/>
        <end position="453"/>
    </location>
</feature>
<evidence type="ECO:0000259" key="7">
    <source>
        <dbReference type="SMART" id="SM00849"/>
    </source>
</evidence>
<dbReference type="CDD" id="cd07731">
    <property type="entry name" value="ComA-like_MBL-fold"/>
    <property type="match status" value="1"/>
</dbReference>
<evidence type="ECO:0000256" key="5">
    <source>
        <dbReference type="ARBA" id="ARBA00023136"/>
    </source>
</evidence>
<name>A0A0D6XND2_9STAP</name>
<feature type="transmembrane region" description="Helical" evidence="6">
    <location>
        <begin position="6"/>
        <end position="30"/>
    </location>
</feature>
<evidence type="ECO:0000256" key="3">
    <source>
        <dbReference type="ARBA" id="ARBA00022692"/>
    </source>
</evidence>
<gene>
    <name evidence="9" type="ORF">NCTC13832_01179</name>
    <name evidence="8" type="ORF">TP70_08970</name>
</gene>
<feature type="domain" description="Metallo-beta-lactamase" evidence="7">
    <location>
        <begin position="490"/>
        <end position="696"/>
    </location>
</feature>
<dbReference type="InterPro" id="IPR004477">
    <property type="entry name" value="ComEC_N"/>
</dbReference>
<dbReference type="GO" id="GO:0005886">
    <property type="term" value="C:plasma membrane"/>
    <property type="evidence" value="ECO:0007669"/>
    <property type="project" value="UniProtKB-SubCell"/>
</dbReference>
<feature type="transmembrane region" description="Helical" evidence="6">
    <location>
        <begin position="218"/>
        <end position="238"/>
    </location>
</feature>
<dbReference type="EMBL" id="UHDT01000001">
    <property type="protein sequence ID" value="SUM57497.1"/>
    <property type="molecule type" value="Genomic_DNA"/>
</dbReference>
<keyword evidence="5 6" id="KW-0472">Membrane</keyword>
<keyword evidence="4 6" id="KW-1133">Transmembrane helix</keyword>
<evidence type="ECO:0000256" key="1">
    <source>
        <dbReference type="ARBA" id="ARBA00004651"/>
    </source>
</evidence>
<dbReference type="AlphaFoldDB" id="A0A0D6XND2"/>
<reference evidence="8 10" key="1">
    <citation type="submission" date="2015-01" db="EMBL/GenBank/DDBJ databases">
        <authorList>
            <person name="Guo J."/>
        </authorList>
    </citation>
    <scope>NUCLEOTIDE SEQUENCE [LARGE SCALE GENOMIC DNA]</scope>
    <source>
        <strain evidence="8 10">DSM 22147</strain>
    </source>
</reference>
<dbReference type="NCBIfam" id="TIGR00360">
    <property type="entry name" value="ComEC_N-term"/>
    <property type="match status" value="1"/>
</dbReference>
<proteinExistence type="predicted"/>
<keyword evidence="3 6" id="KW-0812">Transmembrane</keyword>
<protein>
    <submittedName>
        <fullName evidence="9">Late competence protein ComEC, DNA transport</fullName>
    </submittedName>
</protein>
<dbReference type="InterPro" id="IPR001279">
    <property type="entry name" value="Metallo-B-lactamas"/>
</dbReference>
<dbReference type="SUPFAM" id="SSF56281">
    <property type="entry name" value="Metallo-hydrolase/oxidoreductase"/>
    <property type="match status" value="1"/>
</dbReference>
<feature type="transmembrane region" description="Helical" evidence="6">
    <location>
        <begin position="340"/>
        <end position="357"/>
    </location>
</feature>